<gene>
    <name evidence="4" type="ORF">GRX01_08045</name>
</gene>
<feature type="transmembrane region" description="Helical" evidence="2">
    <location>
        <begin position="200"/>
        <end position="220"/>
    </location>
</feature>
<name>A0A6B0SRX8_9EURY</name>
<evidence type="ECO:0000256" key="1">
    <source>
        <dbReference type="SAM" id="MobiDB-lite"/>
    </source>
</evidence>
<dbReference type="Proteomes" id="UP000437065">
    <property type="component" value="Unassembled WGS sequence"/>
</dbReference>
<sequence length="304" mass="30367">MTRWTAFAGLTGVVLLLLLGLARLSAAQFSSTPQPDRRERVGGDGGDSRWAPEDAAPAAPSPSHPAYDTAPTLSTPERSPVAAGGAEASMSPGALLANVALSQGLFGAMLVAAAVWAGVPAAALGLVPPATATDVALGAGLGATLWLASEAAGRLAERVGIEVNESLRGALAPDTALGWAVLLLAVLPTVALFEEFLFRAALVGALSVGLDAPAWLPAAVLGTDPWPWLLAGASSVAFALGHGAQGRAGIVATGVLGFVLAGAFVLTGSFALVAVAHYVVNAVTLVVHEFDPATLGAGPARARR</sequence>
<keyword evidence="2" id="KW-1133">Transmembrane helix</keyword>
<evidence type="ECO:0000259" key="3">
    <source>
        <dbReference type="Pfam" id="PF02517"/>
    </source>
</evidence>
<keyword evidence="4" id="KW-0482">Metalloprotease</keyword>
<keyword evidence="5" id="KW-1185">Reference proteome</keyword>
<dbReference type="EMBL" id="WUUS01000004">
    <property type="protein sequence ID" value="MXR41287.1"/>
    <property type="molecule type" value="Genomic_DNA"/>
</dbReference>
<feature type="transmembrane region" description="Helical" evidence="2">
    <location>
        <begin position="105"/>
        <end position="128"/>
    </location>
</feature>
<dbReference type="GO" id="GO:0008237">
    <property type="term" value="F:metallopeptidase activity"/>
    <property type="evidence" value="ECO:0007669"/>
    <property type="project" value="UniProtKB-KW"/>
</dbReference>
<feature type="transmembrane region" description="Helical" evidence="2">
    <location>
        <begin position="255"/>
        <end position="280"/>
    </location>
</feature>
<dbReference type="GO" id="GO:0006508">
    <property type="term" value="P:proteolysis"/>
    <property type="evidence" value="ECO:0007669"/>
    <property type="project" value="UniProtKB-KW"/>
</dbReference>
<comment type="caution">
    <text evidence="4">The sequence shown here is derived from an EMBL/GenBank/DDBJ whole genome shotgun (WGS) entry which is preliminary data.</text>
</comment>
<proteinExistence type="predicted"/>
<keyword evidence="2" id="KW-0812">Transmembrane</keyword>
<feature type="domain" description="CAAX prenyl protease 2/Lysostaphin resistance protein A-like" evidence="3">
    <location>
        <begin position="179"/>
        <end position="283"/>
    </location>
</feature>
<evidence type="ECO:0000313" key="4">
    <source>
        <dbReference type="EMBL" id="MXR41287.1"/>
    </source>
</evidence>
<organism evidence="4 5">
    <name type="scientific">Halobaculum saliterrae</name>
    <dbReference type="NCBI Taxonomy" id="2073113"/>
    <lineage>
        <taxon>Archaea</taxon>
        <taxon>Methanobacteriati</taxon>
        <taxon>Methanobacteriota</taxon>
        <taxon>Stenosarchaea group</taxon>
        <taxon>Halobacteria</taxon>
        <taxon>Halobacteriales</taxon>
        <taxon>Haloferacaceae</taxon>
        <taxon>Halobaculum</taxon>
    </lineage>
</organism>
<dbReference type="GO" id="GO:0004175">
    <property type="term" value="F:endopeptidase activity"/>
    <property type="evidence" value="ECO:0007669"/>
    <property type="project" value="UniProtKB-ARBA"/>
</dbReference>
<protein>
    <submittedName>
        <fullName evidence="4">CPBP family intramembrane metalloprotease</fullName>
    </submittedName>
</protein>
<keyword evidence="4" id="KW-0645">Protease</keyword>
<dbReference type="GO" id="GO:0080120">
    <property type="term" value="P:CAAX-box protein maturation"/>
    <property type="evidence" value="ECO:0007669"/>
    <property type="project" value="UniProtKB-ARBA"/>
</dbReference>
<evidence type="ECO:0000256" key="2">
    <source>
        <dbReference type="SAM" id="Phobius"/>
    </source>
</evidence>
<feature type="transmembrane region" description="Helical" evidence="2">
    <location>
        <begin position="176"/>
        <end position="193"/>
    </location>
</feature>
<dbReference type="AlphaFoldDB" id="A0A6B0SRX8"/>
<feature type="region of interest" description="Disordered" evidence="1">
    <location>
        <begin position="29"/>
        <end position="85"/>
    </location>
</feature>
<dbReference type="InterPro" id="IPR003675">
    <property type="entry name" value="Rce1/LyrA-like_dom"/>
</dbReference>
<evidence type="ECO:0000313" key="5">
    <source>
        <dbReference type="Proteomes" id="UP000437065"/>
    </source>
</evidence>
<dbReference type="RefSeq" id="WP_321167972.1">
    <property type="nucleotide sequence ID" value="NZ_WUUS01000004.1"/>
</dbReference>
<feature type="compositionally biased region" description="Basic and acidic residues" evidence="1">
    <location>
        <begin position="35"/>
        <end position="52"/>
    </location>
</feature>
<accession>A0A6B0SRX8</accession>
<keyword evidence="4" id="KW-0378">Hydrolase</keyword>
<dbReference type="Pfam" id="PF02517">
    <property type="entry name" value="Rce1-like"/>
    <property type="match status" value="1"/>
</dbReference>
<reference evidence="4 5" key="1">
    <citation type="submission" date="2019-12" db="EMBL/GenBank/DDBJ databases">
        <title>Isolation and characterization of three novel carbon monoxide-oxidizing members of Halobacteria from salione crusts and soils.</title>
        <authorList>
            <person name="Myers M.R."/>
            <person name="King G.M."/>
        </authorList>
    </citation>
    <scope>NUCLEOTIDE SEQUENCE [LARGE SCALE GENOMIC DNA]</scope>
    <source>
        <strain evidence="4 5">WSA2</strain>
    </source>
</reference>
<keyword evidence="2" id="KW-0472">Membrane</keyword>